<proteinExistence type="predicted"/>
<name>A0ABP9YW12_9FUNG</name>
<gene>
    <name evidence="1" type="ORF">MFLAVUS_004482</name>
</gene>
<sequence length="107" mass="12061">MDCWKKLYNNFILEKMWPLLSNDNLSEIALEIMATLGTFGLSADPTKNDKPGVQQLFELMIQVLAVDNTSLNSIQTTALKGAYMLSAHDISRLNQVRKCDNLRVEIS</sequence>
<evidence type="ECO:0000313" key="1">
    <source>
        <dbReference type="EMBL" id="GAA5811053.1"/>
    </source>
</evidence>
<accession>A0ABP9YW12</accession>
<reference evidence="1 2" key="1">
    <citation type="submission" date="2024-04" db="EMBL/GenBank/DDBJ databases">
        <title>genome sequences of Mucor flavus KT1a and Helicostylum pulchrum KT1b strains isolated from the surface of a dry-aged beef.</title>
        <authorList>
            <person name="Toyotome T."/>
            <person name="Hosono M."/>
            <person name="Torimaru M."/>
            <person name="Fukuda K."/>
            <person name="Mikami N."/>
        </authorList>
    </citation>
    <scope>NUCLEOTIDE SEQUENCE [LARGE SCALE GENOMIC DNA]</scope>
    <source>
        <strain evidence="1 2">KT1a</strain>
    </source>
</reference>
<comment type="caution">
    <text evidence="1">The sequence shown here is derived from an EMBL/GenBank/DDBJ whole genome shotgun (WGS) entry which is preliminary data.</text>
</comment>
<protein>
    <submittedName>
        <fullName evidence="1">Uncharacterized protein</fullName>
    </submittedName>
</protein>
<organism evidence="1 2">
    <name type="scientific">Mucor flavus</name>
    <dbReference type="NCBI Taxonomy" id="439312"/>
    <lineage>
        <taxon>Eukaryota</taxon>
        <taxon>Fungi</taxon>
        <taxon>Fungi incertae sedis</taxon>
        <taxon>Mucoromycota</taxon>
        <taxon>Mucoromycotina</taxon>
        <taxon>Mucoromycetes</taxon>
        <taxon>Mucorales</taxon>
        <taxon>Mucorineae</taxon>
        <taxon>Mucoraceae</taxon>
        <taxon>Mucor</taxon>
    </lineage>
</organism>
<dbReference type="Proteomes" id="UP001473302">
    <property type="component" value="Unassembled WGS sequence"/>
</dbReference>
<evidence type="ECO:0000313" key="2">
    <source>
        <dbReference type="Proteomes" id="UP001473302"/>
    </source>
</evidence>
<keyword evidence="2" id="KW-1185">Reference proteome</keyword>
<dbReference type="EMBL" id="BAABUK010000009">
    <property type="protein sequence ID" value="GAA5811053.1"/>
    <property type="molecule type" value="Genomic_DNA"/>
</dbReference>